<dbReference type="RefSeq" id="WP_277358289.1">
    <property type="nucleotide sequence ID" value="NZ_JAROKN010000015.1"/>
</dbReference>
<dbReference type="EMBL" id="JAROKN010000015">
    <property type="protein sequence ID" value="MDF9277768.1"/>
    <property type="molecule type" value="Genomic_DNA"/>
</dbReference>
<feature type="domain" description="Aminoglycoside phosphotransferase" evidence="1">
    <location>
        <begin position="46"/>
        <end position="256"/>
    </location>
</feature>
<comment type="caution">
    <text evidence="2">The sequence shown here is derived from an EMBL/GenBank/DDBJ whole genome shotgun (WGS) entry which is preliminary data.</text>
</comment>
<accession>A0ABT6CV56</accession>
<proteinExistence type="predicted"/>
<dbReference type="InterPro" id="IPR011009">
    <property type="entry name" value="Kinase-like_dom_sf"/>
</dbReference>
<dbReference type="InterPro" id="IPR051678">
    <property type="entry name" value="AGP_Transferase"/>
</dbReference>
<dbReference type="InterPro" id="IPR002575">
    <property type="entry name" value="Aminoglycoside_PTrfase"/>
</dbReference>
<dbReference type="SUPFAM" id="SSF56112">
    <property type="entry name" value="Protein kinase-like (PK-like)"/>
    <property type="match status" value="1"/>
</dbReference>
<organism evidence="2 3">
    <name type="scientific">Arthrobacter vasquezii</name>
    <dbReference type="NCBI Taxonomy" id="2977629"/>
    <lineage>
        <taxon>Bacteria</taxon>
        <taxon>Bacillati</taxon>
        <taxon>Actinomycetota</taxon>
        <taxon>Actinomycetes</taxon>
        <taxon>Micrococcales</taxon>
        <taxon>Micrococcaceae</taxon>
        <taxon>Arthrobacter</taxon>
    </lineage>
</organism>
<dbReference type="Proteomes" id="UP001220456">
    <property type="component" value="Unassembled WGS sequence"/>
</dbReference>
<dbReference type="PANTHER" id="PTHR21310">
    <property type="entry name" value="AMINOGLYCOSIDE PHOSPHOTRANSFERASE-RELATED-RELATED"/>
    <property type="match status" value="1"/>
</dbReference>
<evidence type="ECO:0000313" key="3">
    <source>
        <dbReference type="Proteomes" id="UP001220456"/>
    </source>
</evidence>
<dbReference type="Gene3D" id="3.90.1200.10">
    <property type="match status" value="1"/>
</dbReference>
<name>A0ABT6CV56_9MICC</name>
<dbReference type="Pfam" id="PF01636">
    <property type="entry name" value="APH"/>
    <property type="match status" value="1"/>
</dbReference>
<gene>
    <name evidence="2" type="ORF">P4U43_08195</name>
</gene>
<protein>
    <submittedName>
        <fullName evidence="2">Phosphotransferase</fullName>
    </submittedName>
</protein>
<reference evidence="2 3" key="1">
    <citation type="journal article" date="2023" name="Int. J. Syst. Evol. Microbiol.">
        <title>Arthrobacter vasquezii sp. nov., isolated from a soil sample from Union Glacier, Antarctica.</title>
        <authorList>
            <person name="Valenzuela-Ibaceta F."/>
            <person name="Carrasco V."/>
            <person name="Lagos-Moraga S."/>
            <person name="Dietz-Vargas C."/>
            <person name="Navarro C.A."/>
            <person name="Perez-Donoso J.M."/>
        </authorList>
    </citation>
    <scope>NUCLEOTIDE SEQUENCE [LARGE SCALE GENOMIC DNA]</scope>
    <source>
        <strain evidence="2 3">EH-1B-1</strain>
    </source>
</reference>
<evidence type="ECO:0000313" key="2">
    <source>
        <dbReference type="EMBL" id="MDF9277768.1"/>
    </source>
</evidence>
<evidence type="ECO:0000259" key="1">
    <source>
        <dbReference type="Pfam" id="PF01636"/>
    </source>
</evidence>
<sequence>MCSNAEVLVGELPDQGLASRTARLRKALTGGSVSVPRYQPGGPLEVRFLGRGATNTAWQIITDSDAFVLRVPHRSAEEAPRPMKDEFAALARVPTGVGTRGIAFDDSADNPLGHRYVLTTFVPGQIKDAAQWEASDFARLAKTLARLHTVEEALAGPVHAPEHDQVSLSGHLEAGLQWWKESHPTLFKNPDIASLVPVVQAFVRRCEDKGGVARRFSLIHGDLIVGNVVINGDDMSLIDWEWAEFGDVAQDLAYIGGTIHGGPDYAPMTQDLINYFVDQYVAEMRRAGKDTEDASTLRARRAGWEACERFLTLMHTMTSPQNDETQLTITSVRRTLMKTVCSPPNKPPTSGEHTAGKN</sequence>
<keyword evidence="3" id="KW-1185">Reference proteome</keyword>